<dbReference type="InterPro" id="IPR036291">
    <property type="entry name" value="NAD(P)-bd_dom_sf"/>
</dbReference>
<keyword evidence="2" id="KW-0520">NAD</keyword>
<dbReference type="InterPro" id="IPR006140">
    <property type="entry name" value="D-isomer_DH_NAD-bd"/>
</dbReference>
<evidence type="ECO:0000256" key="1">
    <source>
        <dbReference type="ARBA" id="ARBA00023002"/>
    </source>
</evidence>
<dbReference type="EC" id="1.1.1.95" evidence="4"/>
<organism evidence="4 5">
    <name type="scientific">Vibrio ishigakensis</name>
    <dbReference type="NCBI Taxonomy" id="1481914"/>
    <lineage>
        <taxon>Bacteria</taxon>
        <taxon>Pseudomonadati</taxon>
        <taxon>Pseudomonadota</taxon>
        <taxon>Gammaproteobacteria</taxon>
        <taxon>Vibrionales</taxon>
        <taxon>Vibrionaceae</taxon>
        <taxon>Vibrio</taxon>
    </lineage>
</organism>
<dbReference type="AlphaFoldDB" id="A0A0B8NWF8"/>
<dbReference type="RefSeq" id="WP_261834237.1">
    <property type="nucleotide sequence ID" value="NZ_AP024881.1"/>
</dbReference>
<proteinExistence type="predicted"/>
<feature type="domain" description="D-isomer specific 2-hydroxyacid dehydrogenase NAD-binding" evidence="3">
    <location>
        <begin position="100"/>
        <end position="273"/>
    </location>
</feature>
<evidence type="ECO:0000256" key="2">
    <source>
        <dbReference type="ARBA" id="ARBA00023027"/>
    </source>
</evidence>
<dbReference type="Pfam" id="PF02826">
    <property type="entry name" value="2-Hacid_dh_C"/>
    <property type="match status" value="1"/>
</dbReference>
<evidence type="ECO:0000313" key="4">
    <source>
        <dbReference type="EMBL" id="GAM58890.1"/>
    </source>
</evidence>
<reference evidence="4 5" key="1">
    <citation type="submission" date="2015-01" db="EMBL/GenBank/DDBJ databases">
        <title>Vibrio sp. C1 JCM 19231 whole genome shotgun sequence.</title>
        <authorList>
            <person name="Sawabe T."/>
            <person name="Meirelles P."/>
            <person name="Feng G."/>
            <person name="Sayaka M."/>
            <person name="Hattori M."/>
            <person name="Ohkuma M."/>
        </authorList>
    </citation>
    <scope>NUCLEOTIDE SEQUENCE [LARGE SCALE GENOMIC DNA]</scope>
    <source>
        <strain evidence="5">JCM 19231</strain>
    </source>
</reference>
<dbReference type="Gene3D" id="3.40.50.720">
    <property type="entry name" value="NAD(P)-binding Rossmann-like Domain"/>
    <property type="match status" value="2"/>
</dbReference>
<keyword evidence="1 4" id="KW-0560">Oxidoreductase</keyword>
<evidence type="ECO:0000259" key="3">
    <source>
        <dbReference type="Pfam" id="PF02826"/>
    </source>
</evidence>
<dbReference type="SUPFAM" id="SSF51735">
    <property type="entry name" value="NAD(P)-binding Rossmann-fold domains"/>
    <property type="match status" value="1"/>
</dbReference>
<dbReference type="EMBL" id="BBRZ01000110">
    <property type="protein sequence ID" value="GAM58890.1"/>
    <property type="molecule type" value="Genomic_DNA"/>
</dbReference>
<dbReference type="Proteomes" id="UP000031671">
    <property type="component" value="Unassembled WGS sequence"/>
</dbReference>
<gene>
    <name evidence="4" type="ORF">JCM19231_800</name>
</gene>
<protein>
    <submittedName>
        <fullName evidence="4">D-3-phosphoglycerate dehydrogenase</fullName>
        <ecNumber evidence="4">1.1.1.95</ecNumber>
    </submittedName>
</protein>
<dbReference type="PANTHER" id="PTHR43333">
    <property type="entry name" value="2-HACID_DH_C DOMAIN-CONTAINING PROTEIN"/>
    <property type="match status" value="1"/>
</dbReference>
<name>A0A0B8NWF8_9VIBR</name>
<accession>A0A0B8NWF8</accession>
<dbReference type="CDD" id="cd05300">
    <property type="entry name" value="2-Hacid_dh_1"/>
    <property type="match status" value="1"/>
</dbReference>
<dbReference type="FunFam" id="3.40.50.720:FF:000363">
    <property type="entry name" value="D-isomer specific 2-hydroxyacid dehydrogenase"/>
    <property type="match status" value="1"/>
</dbReference>
<comment type="caution">
    <text evidence="4">The sequence shown here is derived from an EMBL/GenBank/DDBJ whole genome shotgun (WGS) entry which is preliminary data.</text>
</comment>
<dbReference type="SUPFAM" id="SSF52283">
    <property type="entry name" value="Formate/glycerate dehydrogenase catalytic domain-like"/>
    <property type="match status" value="1"/>
</dbReference>
<keyword evidence="5" id="KW-1185">Reference proteome</keyword>
<evidence type="ECO:0000313" key="5">
    <source>
        <dbReference type="Proteomes" id="UP000031671"/>
    </source>
</evidence>
<dbReference type="GO" id="GO:0051287">
    <property type="term" value="F:NAD binding"/>
    <property type="evidence" value="ECO:0007669"/>
    <property type="project" value="InterPro"/>
</dbReference>
<sequence>MKTETQYLYVESKTKAEYLELLREANLPQLEVTEDKSLANILLAGPPMVADKLDEFPNLEWIQSVYAGVDALTQPGLRRDYLLTNVKGIFGQPISEYVLGYAIGHYRHFDIYREQQSAQNWQPHPYVCLSEKTIVILGTGSIGAHLSITAKAFGLKTIGVNSSGKQPADSQFDEVYAIQNIDKALAQADILVSVLPKTPQTKGILNVETFSHCKDVLLFNVGRGDAIETQALLDGLDNGQIKRAYLDVFINEPISQQCPYWQHPQVTVTPHIAAHSFPSQVMGLFKQNYAKWLKGEELDAKVDFDKGY</sequence>
<dbReference type="GO" id="GO:0004617">
    <property type="term" value="F:phosphoglycerate dehydrogenase activity"/>
    <property type="evidence" value="ECO:0007669"/>
    <property type="project" value="UniProtKB-EC"/>
</dbReference>
<reference evidence="4 5" key="2">
    <citation type="submission" date="2015-01" db="EMBL/GenBank/DDBJ databases">
        <authorList>
            <consortium name="NBRP consortium"/>
            <person name="Sawabe T."/>
            <person name="Meirelles P."/>
            <person name="Feng G."/>
            <person name="Sayaka M."/>
            <person name="Hattori M."/>
            <person name="Ohkuma M."/>
        </authorList>
    </citation>
    <scope>NUCLEOTIDE SEQUENCE [LARGE SCALE GENOMIC DNA]</scope>
    <source>
        <strain evidence="5">JCM 19231</strain>
    </source>
</reference>
<dbReference type="PANTHER" id="PTHR43333:SF1">
    <property type="entry name" value="D-ISOMER SPECIFIC 2-HYDROXYACID DEHYDROGENASE NAD-BINDING DOMAIN-CONTAINING PROTEIN"/>
    <property type="match status" value="1"/>
</dbReference>